<protein>
    <recommendedName>
        <fullName evidence="3">Cyanobacterial aminoacyl-tRNA synthetase CAAD domain-containing protein</fullName>
    </recommendedName>
</protein>
<feature type="transmembrane region" description="Helical" evidence="2">
    <location>
        <begin position="117"/>
        <end position="133"/>
    </location>
</feature>
<gene>
    <name evidence="4" type="ORF">CSSPTR1EN2_LOCUS3482</name>
</gene>
<organism evidence="4 5">
    <name type="scientific">Sphagnum troendelagicum</name>
    <dbReference type="NCBI Taxonomy" id="128251"/>
    <lineage>
        <taxon>Eukaryota</taxon>
        <taxon>Viridiplantae</taxon>
        <taxon>Streptophyta</taxon>
        <taxon>Embryophyta</taxon>
        <taxon>Bryophyta</taxon>
        <taxon>Sphagnophytina</taxon>
        <taxon>Sphagnopsida</taxon>
        <taxon>Sphagnales</taxon>
        <taxon>Sphagnaceae</taxon>
        <taxon>Sphagnum</taxon>
    </lineage>
</organism>
<feature type="non-terminal residue" evidence="4">
    <location>
        <position position="1"/>
    </location>
</feature>
<keyword evidence="2" id="KW-0472">Membrane</keyword>
<keyword evidence="2" id="KW-1133">Transmembrane helix</keyword>
<proteinExistence type="predicted"/>
<dbReference type="InterPro" id="IPR025564">
    <property type="entry name" value="CAAD_dom"/>
</dbReference>
<dbReference type="EMBL" id="OZ019903">
    <property type="protein sequence ID" value="CAK9196455.1"/>
    <property type="molecule type" value="Genomic_DNA"/>
</dbReference>
<keyword evidence="2" id="KW-0812">Transmembrane</keyword>
<feature type="transmembrane region" description="Helical" evidence="2">
    <location>
        <begin position="84"/>
        <end position="105"/>
    </location>
</feature>
<evidence type="ECO:0000256" key="1">
    <source>
        <dbReference type="ARBA" id="ARBA00004141"/>
    </source>
</evidence>
<evidence type="ECO:0000313" key="4">
    <source>
        <dbReference type="EMBL" id="CAK9196455.1"/>
    </source>
</evidence>
<comment type="subcellular location">
    <subcellularLocation>
        <location evidence="1">Membrane</location>
        <topology evidence="1">Multi-pass membrane protein</topology>
    </subcellularLocation>
</comment>
<dbReference type="Proteomes" id="UP001497512">
    <property type="component" value="Chromosome 11"/>
</dbReference>
<evidence type="ECO:0000259" key="3">
    <source>
        <dbReference type="Pfam" id="PF14159"/>
    </source>
</evidence>
<reference evidence="4" key="1">
    <citation type="submission" date="2024-02" db="EMBL/GenBank/DDBJ databases">
        <authorList>
            <consortium name="ELIXIR-Norway"/>
            <consortium name="Elixir Norway"/>
        </authorList>
    </citation>
    <scope>NUCLEOTIDE SEQUENCE</scope>
</reference>
<dbReference type="InterPro" id="IPR033344">
    <property type="entry name" value="CURT1"/>
</dbReference>
<accession>A0ABP0TKR7</accession>
<dbReference type="PANTHER" id="PTHR33222:SF4">
    <property type="entry name" value="PROTEIN CURVATURE THYLAKOID 1A, CHLOROPLASTIC"/>
    <property type="match status" value="1"/>
</dbReference>
<feature type="domain" description="Cyanobacterial aminoacyl-tRNA synthetase CAAD" evidence="3">
    <location>
        <begin position="70"/>
        <end position="134"/>
    </location>
</feature>
<keyword evidence="5" id="KW-1185">Reference proteome</keyword>
<evidence type="ECO:0000313" key="5">
    <source>
        <dbReference type="Proteomes" id="UP001497512"/>
    </source>
</evidence>
<dbReference type="PANTHER" id="PTHR33222">
    <property type="match status" value="1"/>
</dbReference>
<evidence type="ECO:0000256" key="2">
    <source>
        <dbReference type="SAM" id="Phobius"/>
    </source>
</evidence>
<sequence length="134" mass="14247">MAALAGISVAIGVSGTPLSPTASALCSPSSSTASLFLRKTRRFSPLPIRAVSSDDSTPDASKQFEELYTDLKAKWDGVENKTTVGVYAGGAIVALWLSSTIVGAINSLPLLPKLMELIGLGYTGWFIYRYLLFK</sequence>
<name>A0ABP0TKR7_9BRYO</name>
<dbReference type="Pfam" id="PF14159">
    <property type="entry name" value="CAAD"/>
    <property type="match status" value="1"/>
</dbReference>